<gene>
    <name evidence="3" type="ORF">GOB81_10030</name>
</gene>
<protein>
    <submittedName>
        <fullName evidence="3">DUF2075 domain-containing protein</fullName>
    </submittedName>
</protein>
<proteinExistence type="predicted"/>
<evidence type="ECO:0000313" key="3">
    <source>
        <dbReference type="EMBL" id="NHN88968.1"/>
    </source>
</evidence>
<dbReference type="InterPro" id="IPR018647">
    <property type="entry name" value="SLFN_3-like_DNA/RNA_helicase"/>
</dbReference>
<dbReference type="EMBL" id="WOSY01000008">
    <property type="protein sequence ID" value="NHN88968.1"/>
    <property type="molecule type" value="Genomic_DNA"/>
</dbReference>
<evidence type="ECO:0000256" key="1">
    <source>
        <dbReference type="SAM" id="MobiDB-lite"/>
    </source>
</evidence>
<sequence length="412" mass="47271">MTTTSPLRSEDRGNASVTRLSPFQPLTDEQQRLVDSIVRFCERHSHDGHAALVMEGDAGTGKSLVLNTAFQRIQSEARDRDSTRSLHGMRNILLVNHPEMIKLYRNIAATIPTLRKKDYERPTSFINAMHKSEQRVDIVFIDEAHLLLTRTDPYNHFRQSNQLEEILKLARIVVLVFDPRQTLKFKGYWDDAHLRTLLAGIPTETISLTEQFRVEANPDVMTWIRALCDGHLLPLPAKQHFDFRIYDDAARMYDDICQRNDACGQSRILATYDFPYTLNGEDHFVQTGSFHLRWDRNQPTHPLPWAERPESIDEVGSVYTVQGFDLNYAGVILGPSMSYDKVTDRVVFHPDRYEDRAAFSGGGRITDTPRAQCQVMANALFVILTRARQGLYIKAVDPALNERLMLLWKERG</sequence>
<dbReference type="InterPro" id="IPR027417">
    <property type="entry name" value="P-loop_NTPase"/>
</dbReference>
<name>A0ABX0K3R6_9PROT</name>
<feature type="domain" description="Schlafen group 3-like DNA/RNA helicase" evidence="2">
    <location>
        <begin position="51"/>
        <end position="397"/>
    </location>
</feature>
<keyword evidence="4" id="KW-1185">Reference proteome</keyword>
<evidence type="ECO:0000259" key="2">
    <source>
        <dbReference type="Pfam" id="PF09848"/>
    </source>
</evidence>
<reference evidence="3 4" key="1">
    <citation type="journal article" date="2020" name="Int. J. Syst. Evol. Microbiol.">
        <title>Novel acetic acid bacteria from cider fermentations: Acetobacter conturbans sp. nov. and Acetobacter fallax sp. nov.</title>
        <authorList>
            <person name="Sombolestani A.S."/>
            <person name="Cleenwerck I."/>
            <person name="Cnockaert M."/>
            <person name="Borremans W."/>
            <person name="Wieme A.D."/>
            <person name="De Vuyst L."/>
            <person name="Vandamme P."/>
        </authorList>
    </citation>
    <scope>NUCLEOTIDE SEQUENCE [LARGE SCALE GENOMIC DNA]</scope>
    <source>
        <strain evidence="3 4">LMG 1627</strain>
    </source>
</reference>
<dbReference type="Pfam" id="PF09848">
    <property type="entry name" value="SLFN-g3_helicase"/>
    <property type="match status" value="1"/>
</dbReference>
<dbReference type="Proteomes" id="UP000631653">
    <property type="component" value="Unassembled WGS sequence"/>
</dbReference>
<comment type="caution">
    <text evidence="3">The sequence shown here is derived from an EMBL/GenBank/DDBJ whole genome shotgun (WGS) entry which is preliminary data.</text>
</comment>
<dbReference type="SUPFAM" id="SSF52540">
    <property type="entry name" value="P-loop containing nucleoside triphosphate hydrolases"/>
    <property type="match status" value="1"/>
</dbReference>
<dbReference type="Gene3D" id="3.40.50.300">
    <property type="entry name" value="P-loop containing nucleotide triphosphate hydrolases"/>
    <property type="match status" value="1"/>
</dbReference>
<evidence type="ECO:0000313" key="4">
    <source>
        <dbReference type="Proteomes" id="UP000631653"/>
    </source>
</evidence>
<organism evidence="3 4">
    <name type="scientific">Acetobacter conturbans</name>
    <dbReference type="NCBI Taxonomy" id="1737472"/>
    <lineage>
        <taxon>Bacteria</taxon>
        <taxon>Pseudomonadati</taxon>
        <taxon>Pseudomonadota</taxon>
        <taxon>Alphaproteobacteria</taxon>
        <taxon>Acetobacterales</taxon>
        <taxon>Acetobacteraceae</taxon>
        <taxon>Acetobacter</taxon>
    </lineage>
</organism>
<feature type="region of interest" description="Disordered" evidence="1">
    <location>
        <begin position="1"/>
        <end position="23"/>
    </location>
</feature>
<accession>A0ABX0K3R6</accession>
<dbReference type="RefSeq" id="WP_173570276.1">
    <property type="nucleotide sequence ID" value="NZ_WOSY01000008.1"/>
</dbReference>